<reference evidence="3" key="1">
    <citation type="submission" date="2022-12" db="EMBL/GenBank/DDBJ databases">
        <authorList>
            <person name="Petersen C."/>
        </authorList>
    </citation>
    <scope>NUCLEOTIDE SEQUENCE</scope>
    <source>
        <strain evidence="3">IBT 29677</strain>
    </source>
</reference>
<dbReference type="GeneID" id="81377445"/>
<dbReference type="EMBL" id="JAPZBU010000012">
    <property type="protein sequence ID" value="KAJ5376942.1"/>
    <property type="molecule type" value="Genomic_DNA"/>
</dbReference>
<evidence type="ECO:0000313" key="3">
    <source>
        <dbReference type="EMBL" id="KAJ5376942.1"/>
    </source>
</evidence>
<feature type="chain" id="PRO_5040886825" description="Extracellular membrane protein CFEM domain-containing protein" evidence="2">
    <location>
        <begin position="23"/>
        <end position="318"/>
    </location>
</feature>
<evidence type="ECO:0000256" key="1">
    <source>
        <dbReference type="SAM" id="MobiDB-lite"/>
    </source>
</evidence>
<dbReference type="AlphaFoldDB" id="A0A9W9SE42"/>
<dbReference type="OrthoDB" id="3538998at2759"/>
<keyword evidence="4" id="KW-1185">Reference proteome</keyword>
<reference evidence="3" key="2">
    <citation type="journal article" date="2023" name="IMA Fungus">
        <title>Comparative genomic study of the Penicillium genus elucidates a diverse pangenome and 15 lateral gene transfer events.</title>
        <authorList>
            <person name="Petersen C."/>
            <person name="Sorensen T."/>
            <person name="Nielsen M.R."/>
            <person name="Sondergaard T.E."/>
            <person name="Sorensen J.L."/>
            <person name="Fitzpatrick D.A."/>
            <person name="Frisvad J.C."/>
            <person name="Nielsen K.L."/>
        </authorList>
    </citation>
    <scope>NUCLEOTIDE SEQUENCE</scope>
    <source>
        <strain evidence="3">IBT 29677</strain>
    </source>
</reference>
<evidence type="ECO:0000256" key="2">
    <source>
        <dbReference type="SAM" id="SignalP"/>
    </source>
</evidence>
<protein>
    <recommendedName>
        <fullName evidence="5">Extracellular membrane protein CFEM domain-containing protein</fullName>
    </recommendedName>
</protein>
<feature type="signal peptide" evidence="2">
    <location>
        <begin position="1"/>
        <end position="22"/>
    </location>
</feature>
<dbReference type="RefSeq" id="XP_056481972.1">
    <property type="nucleotide sequence ID" value="XM_056638465.1"/>
</dbReference>
<accession>A0A9W9SE42</accession>
<feature type="region of interest" description="Disordered" evidence="1">
    <location>
        <begin position="270"/>
        <end position="291"/>
    </location>
</feature>
<comment type="caution">
    <text evidence="3">The sequence shown here is derived from an EMBL/GenBank/DDBJ whole genome shotgun (WGS) entry which is preliminary data.</text>
</comment>
<name>A0A9W9SE42_9EURO</name>
<dbReference type="Proteomes" id="UP001147747">
    <property type="component" value="Unassembled WGS sequence"/>
</dbReference>
<organism evidence="3 4">
    <name type="scientific">Penicillium cosmopolitanum</name>
    <dbReference type="NCBI Taxonomy" id="1131564"/>
    <lineage>
        <taxon>Eukaryota</taxon>
        <taxon>Fungi</taxon>
        <taxon>Dikarya</taxon>
        <taxon>Ascomycota</taxon>
        <taxon>Pezizomycotina</taxon>
        <taxon>Eurotiomycetes</taxon>
        <taxon>Eurotiomycetidae</taxon>
        <taxon>Eurotiales</taxon>
        <taxon>Aspergillaceae</taxon>
        <taxon>Penicillium</taxon>
    </lineage>
</organism>
<sequence>MGIKLNALVALAAVVGFSTADAVGYFDDSSVCADPDGLATCYEKADNSYTSCITNNCAGGSSSRVYSCEYQSTVQDLLNLCVKQHLDDIPFWPPPAKAPGGCSCNIGKADKKELQISSYLDICANNMTNLNQMSEVDDMTDYAQACICCTQSAIMSTIYDTCPNTEPSAMGADDWYAGLLAHSKWEGCGKYLEAYDCAGDLGFGAEDPGDTHTFYKPGDFPKNGSESLYNTGGVISTPVSDATFTWAYGTIEHPATVKSTDNVVTTTATTTATGTSGDSSTTASETGASSTKTRMAVSVNMPHWEPVILSGALALALF</sequence>
<keyword evidence="2" id="KW-0732">Signal</keyword>
<proteinExistence type="predicted"/>
<gene>
    <name evidence="3" type="ORF">N7509_013828</name>
</gene>
<evidence type="ECO:0000313" key="4">
    <source>
        <dbReference type="Proteomes" id="UP001147747"/>
    </source>
</evidence>
<evidence type="ECO:0008006" key="5">
    <source>
        <dbReference type="Google" id="ProtNLM"/>
    </source>
</evidence>